<evidence type="ECO:0000259" key="4">
    <source>
        <dbReference type="PROSITE" id="PS50222"/>
    </source>
</evidence>
<gene>
    <name evidence="7" type="ORF">B4U79_00671</name>
    <name evidence="5" type="ORF">B4U79_09040</name>
    <name evidence="6" type="ORF">B4U79_15881</name>
</gene>
<reference evidence="5" key="2">
    <citation type="submission" date="2018-11" db="EMBL/GenBank/DDBJ databases">
        <title>Trombidioid mite genomics.</title>
        <authorList>
            <person name="Dong X."/>
        </authorList>
    </citation>
    <scope>NUCLEOTIDE SEQUENCE</scope>
    <source>
        <strain evidence="5">UoL-WK</strain>
    </source>
</reference>
<comment type="caution">
    <text evidence="5">The sequence shown here is derived from an EMBL/GenBank/DDBJ whole genome shotgun (WGS) entry which is preliminary data.</text>
</comment>
<evidence type="ECO:0000256" key="1">
    <source>
        <dbReference type="ARBA" id="ARBA00022737"/>
    </source>
</evidence>
<protein>
    <recommendedName>
        <fullName evidence="4">EF-hand domain-containing protein</fullName>
    </recommendedName>
</protein>
<evidence type="ECO:0000313" key="6">
    <source>
        <dbReference type="EMBL" id="RWS11760.1"/>
    </source>
</evidence>
<feature type="region of interest" description="Disordered" evidence="3">
    <location>
        <begin position="1"/>
        <end position="44"/>
    </location>
</feature>
<dbReference type="EMBL" id="NCKU01001576">
    <property type="protein sequence ID" value="RWS11763.1"/>
    <property type="molecule type" value="Genomic_DNA"/>
</dbReference>
<dbReference type="EMBL" id="NCKU01001577">
    <property type="protein sequence ID" value="RWS11760.1"/>
    <property type="molecule type" value="Genomic_DNA"/>
</dbReference>
<feature type="domain" description="EF-hand" evidence="4">
    <location>
        <begin position="162"/>
        <end position="192"/>
    </location>
</feature>
<keyword evidence="1" id="KW-0677">Repeat</keyword>
<dbReference type="InterPro" id="IPR018247">
    <property type="entry name" value="EF_Hand_1_Ca_BS"/>
</dbReference>
<dbReference type="STRING" id="1965070.A0A3S3PKU8"/>
<dbReference type="PANTHER" id="PTHR23048">
    <property type="entry name" value="MYOSIN LIGHT CHAIN 1, 3"/>
    <property type="match status" value="1"/>
</dbReference>
<feature type="domain" description="EF-hand" evidence="4">
    <location>
        <begin position="51"/>
        <end position="86"/>
    </location>
</feature>
<dbReference type="InterPro" id="IPR050230">
    <property type="entry name" value="CALM/Myosin/TropC-like"/>
</dbReference>
<dbReference type="GO" id="GO:0005509">
    <property type="term" value="F:calcium ion binding"/>
    <property type="evidence" value="ECO:0007669"/>
    <property type="project" value="InterPro"/>
</dbReference>
<dbReference type="InterPro" id="IPR011992">
    <property type="entry name" value="EF-hand-dom_pair"/>
</dbReference>
<evidence type="ECO:0000256" key="3">
    <source>
        <dbReference type="SAM" id="MobiDB-lite"/>
    </source>
</evidence>
<sequence>MEIQVRNTERGTSDELSMRADERPLLSSSPTSTRQKSPSPECSRSARIKGMNITQLRTAFSMLDVNGDGKINAEELKHMLCELGIAADDAIVTQMIADATQNGDGLIDEEQFLRWMSKVVNHKEDDIEGDLRAAFRVFDKDNNGFITREELCSALNMMGETLTESDIDFLLNESDIDKDGRIDYEEFIRMLL</sequence>
<dbReference type="PANTHER" id="PTHR23048:SF0">
    <property type="entry name" value="CALMODULIN LIKE 3"/>
    <property type="match status" value="1"/>
</dbReference>
<dbReference type="FunFam" id="1.10.238.10:FF:000001">
    <property type="entry name" value="Calmodulin 1"/>
    <property type="match status" value="1"/>
</dbReference>
<dbReference type="EMBL" id="NCKU01001578">
    <property type="protein sequence ID" value="RWS11757.1"/>
    <property type="molecule type" value="Genomic_DNA"/>
</dbReference>
<dbReference type="CDD" id="cd00051">
    <property type="entry name" value="EFh"/>
    <property type="match status" value="1"/>
</dbReference>
<dbReference type="AlphaFoldDB" id="A0A3S3PKU8"/>
<dbReference type="PROSITE" id="PS50222">
    <property type="entry name" value="EF_HAND_2"/>
    <property type="match status" value="4"/>
</dbReference>
<evidence type="ECO:0000256" key="2">
    <source>
        <dbReference type="ARBA" id="ARBA00022837"/>
    </source>
</evidence>
<feature type="compositionally biased region" description="Polar residues" evidence="3">
    <location>
        <begin position="26"/>
        <end position="42"/>
    </location>
</feature>
<feature type="domain" description="EF-hand" evidence="4">
    <location>
        <begin position="126"/>
        <end position="161"/>
    </location>
</feature>
<dbReference type="SUPFAM" id="SSF47473">
    <property type="entry name" value="EF-hand"/>
    <property type="match status" value="1"/>
</dbReference>
<reference evidence="5 8" key="1">
    <citation type="journal article" date="2018" name="Gigascience">
        <title>Genomes of trombidid mites reveal novel predicted allergens and laterally-transferred genes associated with secondary metabolism.</title>
        <authorList>
            <person name="Dong X."/>
            <person name="Chaisiri K."/>
            <person name="Xia D."/>
            <person name="Armstrong S.D."/>
            <person name="Fang Y."/>
            <person name="Donnelly M.J."/>
            <person name="Kadowaki T."/>
            <person name="McGarry J.W."/>
            <person name="Darby A.C."/>
            <person name="Makepeace B.L."/>
        </authorList>
    </citation>
    <scope>NUCLEOTIDE SEQUENCE [LARGE SCALE GENOMIC DNA]</scope>
    <source>
        <strain evidence="5">UoL-WK</strain>
    </source>
</reference>
<organism evidence="5 8">
    <name type="scientific">Dinothrombium tinctorium</name>
    <dbReference type="NCBI Taxonomy" id="1965070"/>
    <lineage>
        <taxon>Eukaryota</taxon>
        <taxon>Metazoa</taxon>
        <taxon>Ecdysozoa</taxon>
        <taxon>Arthropoda</taxon>
        <taxon>Chelicerata</taxon>
        <taxon>Arachnida</taxon>
        <taxon>Acari</taxon>
        <taxon>Acariformes</taxon>
        <taxon>Trombidiformes</taxon>
        <taxon>Prostigmata</taxon>
        <taxon>Anystina</taxon>
        <taxon>Parasitengona</taxon>
        <taxon>Trombidioidea</taxon>
        <taxon>Trombidiidae</taxon>
        <taxon>Dinothrombium</taxon>
    </lineage>
</organism>
<dbReference type="Pfam" id="PF13499">
    <property type="entry name" value="EF-hand_7"/>
    <property type="match status" value="2"/>
</dbReference>
<dbReference type="GO" id="GO:0016460">
    <property type="term" value="C:myosin II complex"/>
    <property type="evidence" value="ECO:0007669"/>
    <property type="project" value="TreeGrafter"/>
</dbReference>
<keyword evidence="2" id="KW-0106">Calcium</keyword>
<feature type="domain" description="EF-hand" evidence="4">
    <location>
        <begin position="87"/>
        <end position="122"/>
    </location>
</feature>
<name>A0A3S3PKU8_9ACAR</name>
<dbReference type="SMART" id="SM00054">
    <property type="entry name" value="EFh"/>
    <property type="match status" value="4"/>
</dbReference>
<dbReference type="Gene3D" id="1.10.238.10">
    <property type="entry name" value="EF-hand"/>
    <property type="match status" value="2"/>
</dbReference>
<accession>A0A3S3PKU8</accession>
<evidence type="ECO:0000313" key="8">
    <source>
        <dbReference type="Proteomes" id="UP000285301"/>
    </source>
</evidence>
<evidence type="ECO:0000313" key="7">
    <source>
        <dbReference type="EMBL" id="RWS11763.1"/>
    </source>
</evidence>
<feature type="compositionally biased region" description="Basic and acidic residues" evidence="3">
    <location>
        <begin position="7"/>
        <end position="24"/>
    </location>
</feature>
<evidence type="ECO:0000313" key="5">
    <source>
        <dbReference type="EMBL" id="RWS11757.1"/>
    </source>
</evidence>
<keyword evidence="8" id="KW-1185">Reference proteome</keyword>
<dbReference type="Proteomes" id="UP000285301">
    <property type="component" value="Unassembled WGS sequence"/>
</dbReference>
<dbReference type="PROSITE" id="PS00018">
    <property type="entry name" value="EF_HAND_1"/>
    <property type="match status" value="3"/>
</dbReference>
<dbReference type="InterPro" id="IPR002048">
    <property type="entry name" value="EF_hand_dom"/>
</dbReference>
<dbReference type="OrthoDB" id="26525at2759"/>
<proteinExistence type="predicted"/>